<dbReference type="RefSeq" id="XP_056490081.1">
    <property type="nucleotide sequence ID" value="XM_056630779.1"/>
</dbReference>
<keyword evidence="2" id="KW-0143">Chaperone</keyword>
<reference evidence="4" key="2">
    <citation type="journal article" date="2023" name="IMA Fungus">
        <title>Comparative genomic study of the Penicillium genus elucidates a diverse pangenome and 15 lateral gene transfer events.</title>
        <authorList>
            <person name="Petersen C."/>
            <person name="Sorensen T."/>
            <person name="Nielsen M.R."/>
            <person name="Sondergaard T.E."/>
            <person name="Sorensen J.L."/>
            <person name="Fitzpatrick D.A."/>
            <person name="Frisvad J.C."/>
            <person name="Nielsen K.L."/>
        </authorList>
    </citation>
    <scope>NUCLEOTIDE SEQUENCE</scope>
    <source>
        <strain evidence="4">IBT 29677</strain>
    </source>
</reference>
<protein>
    <submittedName>
        <fullName evidence="4">Urease accessory protein UreD</fullName>
    </submittedName>
</protein>
<comment type="similarity">
    <text evidence="1">Belongs to the UreD family.</text>
</comment>
<dbReference type="EMBL" id="JAPZBU010000006">
    <property type="protein sequence ID" value="KAJ5398029.1"/>
    <property type="molecule type" value="Genomic_DNA"/>
</dbReference>
<evidence type="ECO:0000313" key="4">
    <source>
        <dbReference type="EMBL" id="KAJ5398029.1"/>
    </source>
</evidence>
<dbReference type="InterPro" id="IPR002669">
    <property type="entry name" value="UreD"/>
</dbReference>
<feature type="compositionally biased region" description="Low complexity" evidence="3">
    <location>
        <begin position="327"/>
        <end position="341"/>
    </location>
</feature>
<dbReference type="Proteomes" id="UP001147747">
    <property type="component" value="Unassembled WGS sequence"/>
</dbReference>
<sequence>MRQPVMPIRSPFESSIAKPGQGNVVLSLLPPNNPTLTTLTYKYPLKLVPRAPGFVPTPDPAALSDSCPSRPVHLYLLTYGGGLLPGDHIEVSIKLEPKTRMVVTTPQGSTKIFKTEDNGVSVIKGHRKKMPANDHLSDMSQQSLDVRIGRQSALCYLPDPSVPYQNSRYAQVQTFTVDAAARGEQRSSLCVLDWVTQGRTSRGENWNFRFWKGRNEVWAADEKTGKSRLLLRDSVILDDEQEDELATDESDDDHEDSSHGLNPQPDGGDVPPQAQAGLLPLNVIQERTRPHGVVGTLILSGPVFDKLGSFLIEQFTSQPRIGSRNWSSSATSSAPEDSATARGDVTWTAARVRAGFVLVKFGAKDFETAKHWLGGLLREEGSIVREFGEEALFCL</sequence>
<accession>A0A9X0BAT1</accession>
<dbReference type="GO" id="GO:0016151">
    <property type="term" value="F:nickel cation binding"/>
    <property type="evidence" value="ECO:0007669"/>
    <property type="project" value="InterPro"/>
</dbReference>
<organism evidence="4 5">
    <name type="scientific">Penicillium cosmopolitanum</name>
    <dbReference type="NCBI Taxonomy" id="1131564"/>
    <lineage>
        <taxon>Eukaryota</taxon>
        <taxon>Fungi</taxon>
        <taxon>Dikarya</taxon>
        <taxon>Ascomycota</taxon>
        <taxon>Pezizomycotina</taxon>
        <taxon>Eurotiomycetes</taxon>
        <taxon>Eurotiomycetidae</taxon>
        <taxon>Eurotiales</taxon>
        <taxon>Aspergillaceae</taxon>
        <taxon>Penicillium</taxon>
    </lineage>
</organism>
<dbReference type="AlphaFoldDB" id="A0A9X0BAT1"/>
<feature type="region of interest" description="Disordered" evidence="3">
    <location>
        <begin position="240"/>
        <end position="275"/>
    </location>
</feature>
<feature type="region of interest" description="Disordered" evidence="3">
    <location>
        <begin position="321"/>
        <end position="341"/>
    </location>
</feature>
<evidence type="ECO:0000313" key="5">
    <source>
        <dbReference type="Proteomes" id="UP001147747"/>
    </source>
</evidence>
<proteinExistence type="inferred from homology"/>
<dbReference type="GeneID" id="81369759"/>
<comment type="caution">
    <text evidence="4">The sequence shown here is derived from an EMBL/GenBank/DDBJ whole genome shotgun (WGS) entry which is preliminary data.</text>
</comment>
<keyword evidence="5" id="KW-1185">Reference proteome</keyword>
<dbReference type="OrthoDB" id="5550464at2759"/>
<dbReference type="Pfam" id="PF01774">
    <property type="entry name" value="UreD"/>
    <property type="match status" value="1"/>
</dbReference>
<gene>
    <name evidence="4" type="ORF">N7509_006142</name>
</gene>
<reference evidence="4" key="1">
    <citation type="submission" date="2022-12" db="EMBL/GenBank/DDBJ databases">
        <authorList>
            <person name="Petersen C."/>
        </authorList>
    </citation>
    <scope>NUCLEOTIDE SEQUENCE</scope>
    <source>
        <strain evidence="4">IBT 29677</strain>
    </source>
</reference>
<name>A0A9X0BAT1_9EURO</name>
<feature type="compositionally biased region" description="Acidic residues" evidence="3">
    <location>
        <begin position="240"/>
        <end position="255"/>
    </location>
</feature>
<dbReference type="PANTHER" id="PTHR33643">
    <property type="entry name" value="UREASE ACCESSORY PROTEIN D"/>
    <property type="match status" value="1"/>
</dbReference>
<evidence type="ECO:0000256" key="1">
    <source>
        <dbReference type="ARBA" id="ARBA00007177"/>
    </source>
</evidence>
<dbReference type="HAMAP" id="MF_01384">
    <property type="entry name" value="UreD"/>
    <property type="match status" value="1"/>
</dbReference>
<evidence type="ECO:0000256" key="2">
    <source>
        <dbReference type="ARBA" id="ARBA00023186"/>
    </source>
</evidence>
<evidence type="ECO:0000256" key="3">
    <source>
        <dbReference type="SAM" id="MobiDB-lite"/>
    </source>
</evidence>
<dbReference type="PANTHER" id="PTHR33643:SF1">
    <property type="entry name" value="UREASE ACCESSORY PROTEIN D"/>
    <property type="match status" value="1"/>
</dbReference>